<protein>
    <submittedName>
        <fullName evidence="3">Envelope stress response membrane protein PspC</fullName>
    </submittedName>
</protein>
<dbReference type="InterPro" id="IPR007168">
    <property type="entry name" value="Phageshock_PspC_N"/>
</dbReference>
<name>A0AA41Z5T8_9SPHN</name>
<keyword evidence="1" id="KW-1133">Transmembrane helix</keyword>
<keyword evidence="1" id="KW-0472">Membrane</keyword>
<sequence length="128" mass="14825">MADESSTKFYLDKQNAKWKGVCAGIADYTGIDPLWVRLGTAAMIVIAQQWWIIIAYLVIAWVTPNKPIGLYHQSADEEKFWQGVRANPKRSTAEVRSKFRELDRRLADIELHYTSRNTQLADEIERLR</sequence>
<proteinExistence type="predicted"/>
<dbReference type="Pfam" id="PF04024">
    <property type="entry name" value="PspC"/>
    <property type="match status" value="1"/>
</dbReference>
<keyword evidence="4" id="KW-1185">Reference proteome</keyword>
<evidence type="ECO:0000256" key="1">
    <source>
        <dbReference type="SAM" id="Phobius"/>
    </source>
</evidence>
<reference evidence="3" key="1">
    <citation type="submission" date="2022-06" db="EMBL/GenBank/DDBJ databases">
        <title>Sphingomonas sp. nov. isolated from rhizosphere soil of tomato.</title>
        <authorList>
            <person name="Dong H."/>
            <person name="Gao R."/>
        </authorList>
    </citation>
    <scope>NUCLEOTIDE SEQUENCE</scope>
    <source>
        <strain evidence="3">MMSM24</strain>
    </source>
</reference>
<keyword evidence="1" id="KW-0812">Transmembrane</keyword>
<feature type="transmembrane region" description="Helical" evidence="1">
    <location>
        <begin position="41"/>
        <end position="62"/>
    </location>
</feature>
<dbReference type="RefSeq" id="WP_265268428.1">
    <property type="nucleotide sequence ID" value="NZ_JANFAV010000003.1"/>
</dbReference>
<organism evidence="3 4">
    <name type="scientific">Sphingomonas lycopersici</name>
    <dbReference type="NCBI Taxonomy" id="2951807"/>
    <lineage>
        <taxon>Bacteria</taxon>
        <taxon>Pseudomonadati</taxon>
        <taxon>Pseudomonadota</taxon>
        <taxon>Alphaproteobacteria</taxon>
        <taxon>Sphingomonadales</taxon>
        <taxon>Sphingomonadaceae</taxon>
        <taxon>Sphingomonas</taxon>
    </lineage>
</organism>
<dbReference type="AlphaFoldDB" id="A0AA41Z5T8"/>
<dbReference type="EMBL" id="JANFAV010000003">
    <property type="protein sequence ID" value="MCW6534555.1"/>
    <property type="molecule type" value="Genomic_DNA"/>
</dbReference>
<dbReference type="NCBIfam" id="TIGR02978">
    <property type="entry name" value="phageshock_pspC"/>
    <property type="match status" value="1"/>
</dbReference>
<dbReference type="InterPro" id="IPR014320">
    <property type="entry name" value="Phageshock_PspC"/>
</dbReference>
<evidence type="ECO:0000313" key="3">
    <source>
        <dbReference type="EMBL" id="MCW6534555.1"/>
    </source>
</evidence>
<evidence type="ECO:0000313" key="4">
    <source>
        <dbReference type="Proteomes" id="UP001165565"/>
    </source>
</evidence>
<evidence type="ECO:0000259" key="2">
    <source>
        <dbReference type="Pfam" id="PF04024"/>
    </source>
</evidence>
<dbReference type="Proteomes" id="UP001165565">
    <property type="component" value="Unassembled WGS sequence"/>
</dbReference>
<comment type="caution">
    <text evidence="3">The sequence shown here is derived from an EMBL/GenBank/DDBJ whole genome shotgun (WGS) entry which is preliminary data.</text>
</comment>
<accession>A0AA41Z5T8</accession>
<gene>
    <name evidence="3" type="primary">pspC</name>
    <name evidence="3" type="ORF">NEE01_07125</name>
</gene>
<feature type="domain" description="Phage shock protein PspC N-terminal" evidence="2">
    <location>
        <begin position="8"/>
        <end position="65"/>
    </location>
</feature>